<dbReference type="EMBL" id="JAAIKC010000026">
    <property type="protein sequence ID" value="NEW09867.1"/>
    <property type="molecule type" value="Genomic_DNA"/>
</dbReference>
<evidence type="ECO:0000313" key="1">
    <source>
        <dbReference type="EMBL" id="NEW09867.1"/>
    </source>
</evidence>
<name>A0A6G4A8B6_9BACL</name>
<proteinExistence type="predicted"/>
<gene>
    <name evidence="1" type="ORF">GK047_28610</name>
</gene>
<reference evidence="1" key="1">
    <citation type="submission" date="2020-02" db="EMBL/GenBank/DDBJ databases">
        <authorList>
            <person name="Shen X.-R."/>
            <person name="Zhang Y.-X."/>
        </authorList>
    </citation>
    <scope>NUCLEOTIDE SEQUENCE</scope>
    <source>
        <strain evidence="1">SYP-B3998</strain>
    </source>
</reference>
<comment type="caution">
    <text evidence="1">The sequence shown here is derived from an EMBL/GenBank/DDBJ whole genome shotgun (WGS) entry which is preliminary data.</text>
</comment>
<dbReference type="AlphaFoldDB" id="A0A6G4A8B6"/>
<accession>A0A6G4A8B6</accession>
<dbReference type="RefSeq" id="WP_163954098.1">
    <property type="nucleotide sequence ID" value="NZ_JAAIKC010000026.1"/>
</dbReference>
<organism evidence="1">
    <name type="scientific">Paenibacillus sp. SYP-B3998</name>
    <dbReference type="NCBI Taxonomy" id="2678564"/>
    <lineage>
        <taxon>Bacteria</taxon>
        <taxon>Bacillati</taxon>
        <taxon>Bacillota</taxon>
        <taxon>Bacilli</taxon>
        <taxon>Bacillales</taxon>
        <taxon>Paenibacillaceae</taxon>
        <taxon>Paenibacillus</taxon>
    </lineage>
</organism>
<protein>
    <submittedName>
        <fullName evidence="1">Uncharacterized protein</fullName>
    </submittedName>
</protein>
<sequence length="278" mass="30671">MLDLASHVWSKLDGPFGSAENVPQLIKQLQKQYEEAVTVELYWEQLFHQNTIYSSTLAAVPYLAEIARRSQSLEVKLDIFVTCGLFEANRSESSGAGYELPVELQSLMDRDGMVVCMDIYNSYVTAIAELAGYSSDVIRFAAEVGKDNAEKRFVIAADAAYRGWRGAAGVLATFSEGDEYVASCLSCGEDIYIWPSPEDDRLLAYRSDPVFHAEQESSSITPSQAIKDNELAVLQQLSSNIGESRLMRHIPYLAGQVCCPSCGASSLIWPGLTNMYKS</sequence>